<reference evidence="1" key="1">
    <citation type="journal article" date="2021" name="bioRxiv">
        <title>Whole Genome Assembly and Annotation of Northern Wild Rice, Zizania palustris L., Supports a Whole Genome Duplication in the Zizania Genus.</title>
        <authorList>
            <person name="Haas M."/>
            <person name="Kono T."/>
            <person name="Macchietto M."/>
            <person name="Millas R."/>
            <person name="McGilp L."/>
            <person name="Shao M."/>
            <person name="Duquette J."/>
            <person name="Hirsch C.N."/>
            <person name="Kimball J."/>
        </authorList>
    </citation>
    <scope>NUCLEOTIDE SEQUENCE</scope>
    <source>
        <tissue evidence="1">Fresh leaf tissue</tissue>
    </source>
</reference>
<dbReference type="OrthoDB" id="125347at2759"/>
<sequence length="103" mass="10981">MRALSSRDGGTNASGVTNLEGIEGTIYLCMEKFRLVVRQYAINKEFELGVEATNQSSVNHCVCSVVVVVCSNDDGAAEGGEASRVAELAMGEEVMHPMPKEDA</sequence>
<gene>
    <name evidence="1" type="ORF">GUJ93_ZPchr0001g31723</name>
</gene>
<name>A0A8J5RWJ4_ZIZPA</name>
<accession>A0A8J5RWJ4</accession>
<dbReference type="EMBL" id="JAAALK010000288">
    <property type="protein sequence ID" value="KAG8052613.1"/>
    <property type="molecule type" value="Genomic_DNA"/>
</dbReference>
<comment type="caution">
    <text evidence="1">The sequence shown here is derived from an EMBL/GenBank/DDBJ whole genome shotgun (WGS) entry which is preliminary data.</text>
</comment>
<proteinExistence type="predicted"/>
<dbReference type="Proteomes" id="UP000729402">
    <property type="component" value="Unassembled WGS sequence"/>
</dbReference>
<keyword evidence="2" id="KW-1185">Reference proteome</keyword>
<reference evidence="1" key="2">
    <citation type="submission" date="2021-02" db="EMBL/GenBank/DDBJ databases">
        <authorList>
            <person name="Kimball J.A."/>
            <person name="Haas M.W."/>
            <person name="Macchietto M."/>
            <person name="Kono T."/>
            <person name="Duquette J."/>
            <person name="Shao M."/>
        </authorList>
    </citation>
    <scope>NUCLEOTIDE SEQUENCE</scope>
    <source>
        <tissue evidence="1">Fresh leaf tissue</tissue>
    </source>
</reference>
<dbReference type="AlphaFoldDB" id="A0A8J5RWJ4"/>
<evidence type="ECO:0000313" key="1">
    <source>
        <dbReference type="EMBL" id="KAG8052613.1"/>
    </source>
</evidence>
<organism evidence="1 2">
    <name type="scientific">Zizania palustris</name>
    <name type="common">Northern wild rice</name>
    <dbReference type="NCBI Taxonomy" id="103762"/>
    <lineage>
        <taxon>Eukaryota</taxon>
        <taxon>Viridiplantae</taxon>
        <taxon>Streptophyta</taxon>
        <taxon>Embryophyta</taxon>
        <taxon>Tracheophyta</taxon>
        <taxon>Spermatophyta</taxon>
        <taxon>Magnoliopsida</taxon>
        <taxon>Liliopsida</taxon>
        <taxon>Poales</taxon>
        <taxon>Poaceae</taxon>
        <taxon>BOP clade</taxon>
        <taxon>Oryzoideae</taxon>
        <taxon>Oryzeae</taxon>
        <taxon>Zizaniinae</taxon>
        <taxon>Zizania</taxon>
    </lineage>
</organism>
<evidence type="ECO:0000313" key="2">
    <source>
        <dbReference type="Proteomes" id="UP000729402"/>
    </source>
</evidence>
<protein>
    <submittedName>
        <fullName evidence="1">Uncharacterized protein</fullName>
    </submittedName>
</protein>